<name>A0A0F2LST7_SPOSC</name>
<dbReference type="GeneID" id="27667633"/>
<proteinExistence type="predicted"/>
<reference evidence="2 3" key="2">
    <citation type="journal article" date="2015" name="Eukaryot. Cell">
        <title>Asexual propagation of a virulent clone complex in a human and feline outbreak of sporotrichosis.</title>
        <authorList>
            <person name="Teixeira Mde M."/>
            <person name="Rodrigues A.M."/>
            <person name="Tsui C.K."/>
            <person name="de Almeida L.G."/>
            <person name="Van Diepeningen A.D."/>
            <person name="van den Ende B.G."/>
            <person name="Fernandes G.F."/>
            <person name="Kano R."/>
            <person name="Hamelin R.C."/>
            <person name="Lopes-Bezerra L.M."/>
            <person name="Vasconcelos A.T."/>
            <person name="de Hoog S."/>
            <person name="de Camargo Z.P."/>
            <person name="Felipe M.S."/>
        </authorList>
    </citation>
    <scope>NUCLEOTIDE SEQUENCE [LARGE SCALE GENOMIC DNA]</scope>
    <source>
        <strain evidence="2 3">1099-18</strain>
    </source>
</reference>
<evidence type="ECO:0000313" key="3">
    <source>
        <dbReference type="Proteomes" id="UP000033710"/>
    </source>
</evidence>
<dbReference type="VEuPathDB" id="FungiDB:SPSK_05614"/>
<sequence length="177" mass="19340">MTRGKGGKREHGPPPSVFPLWYGGGWCLSLAVAGAKGRQNIGQEGVTREKNKDMTGGRSDRTNREGEDHKKWVPVVSYVASERPWLLLDWDDLRPGQSLKLVLGRSEVVTVQERHLAPNHTQAHISLGRAGQESDRGVGASMHGQMKVRDRGGEGCANSDWTGNRGINGRPTPVERG</sequence>
<dbReference type="RefSeq" id="XP_016583208.1">
    <property type="nucleotide sequence ID" value="XM_016732356.1"/>
</dbReference>
<evidence type="ECO:0000313" key="2">
    <source>
        <dbReference type="EMBL" id="KJR80532.1"/>
    </source>
</evidence>
<gene>
    <name evidence="2" type="ORF">SPSK_05614</name>
</gene>
<dbReference type="AlphaFoldDB" id="A0A0F2LST7"/>
<protein>
    <submittedName>
        <fullName evidence="2">Uncharacterized protein</fullName>
    </submittedName>
</protein>
<accession>A0A0F2LST7</accession>
<dbReference type="KEGG" id="ssck:SPSK_05614"/>
<feature type="region of interest" description="Disordered" evidence="1">
    <location>
        <begin position="41"/>
        <end position="68"/>
    </location>
</feature>
<dbReference type="Proteomes" id="UP000033710">
    <property type="component" value="Unassembled WGS sequence"/>
</dbReference>
<feature type="compositionally biased region" description="Basic and acidic residues" evidence="1">
    <location>
        <begin position="46"/>
        <end position="68"/>
    </location>
</feature>
<feature type="region of interest" description="Disordered" evidence="1">
    <location>
        <begin position="147"/>
        <end position="177"/>
    </location>
</feature>
<reference evidence="2 3" key="1">
    <citation type="journal article" date="2014" name="BMC Genomics">
        <title>Comparative genomics of the major fungal agents of human and animal Sporotrichosis: Sporothrix schenckii and Sporothrix brasiliensis.</title>
        <authorList>
            <person name="Teixeira M.M."/>
            <person name="de Almeida L.G."/>
            <person name="Kubitschek-Barreira P."/>
            <person name="Alves F.L."/>
            <person name="Kioshima E.S."/>
            <person name="Abadio A.K."/>
            <person name="Fernandes L."/>
            <person name="Derengowski L.S."/>
            <person name="Ferreira K.S."/>
            <person name="Souza R.C."/>
            <person name="Ruiz J.C."/>
            <person name="de Andrade N.C."/>
            <person name="Paes H.C."/>
            <person name="Nicola A.M."/>
            <person name="Albuquerque P."/>
            <person name="Gerber A.L."/>
            <person name="Martins V.P."/>
            <person name="Peconick L.D."/>
            <person name="Neto A.V."/>
            <person name="Chaucanez C.B."/>
            <person name="Silva P.A."/>
            <person name="Cunha O.L."/>
            <person name="de Oliveira F.F."/>
            <person name="dos Santos T.C."/>
            <person name="Barros A.L."/>
            <person name="Soares M.A."/>
            <person name="de Oliveira L.M."/>
            <person name="Marini M.M."/>
            <person name="Villalobos-Duno H."/>
            <person name="Cunha M.M."/>
            <person name="de Hoog S."/>
            <person name="da Silveira J.F."/>
            <person name="Henrissat B."/>
            <person name="Nino-Vega G.A."/>
            <person name="Cisalpino P.S."/>
            <person name="Mora-Montes H.M."/>
            <person name="Almeida S.R."/>
            <person name="Stajich J.E."/>
            <person name="Lopes-Bezerra L.M."/>
            <person name="Vasconcelos A.T."/>
            <person name="Felipe M.S."/>
        </authorList>
    </citation>
    <scope>NUCLEOTIDE SEQUENCE [LARGE SCALE GENOMIC DNA]</scope>
    <source>
        <strain evidence="2 3">1099-18</strain>
    </source>
</reference>
<organism evidence="2 3">
    <name type="scientific">Sporothrix schenckii 1099-18</name>
    <dbReference type="NCBI Taxonomy" id="1397361"/>
    <lineage>
        <taxon>Eukaryota</taxon>
        <taxon>Fungi</taxon>
        <taxon>Dikarya</taxon>
        <taxon>Ascomycota</taxon>
        <taxon>Pezizomycotina</taxon>
        <taxon>Sordariomycetes</taxon>
        <taxon>Sordariomycetidae</taxon>
        <taxon>Ophiostomatales</taxon>
        <taxon>Ophiostomataceae</taxon>
        <taxon>Sporothrix</taxon>
    </lineage>
</organism>
<comment type="caution">
    <text evidence="2">The sequence shown here is derived from an EMBL/GenBank/DDBJ whole genome shotgun (WGS) entry which is preliminary data.</text>
</comment>
<dbReference type="EMBL" id="AXCR01000012">
    <property type="protein sequence ID" value="KJR80532.1"/>
    <property type="molecule type" value="Genomic_DNA"/>
</dbReference>
<evidence type="ECO:0000256" key="1">
    <source>
        <dbReference type="SAM" id="MobiDB-lite"/>
    </source>
</evidence>